<evidence type="ECO:0000256" key="4">
    <source>
        <dbReference type="ARBA" id="ARBA00022771"/>
    </source>
</evidence>
<evidence type="ECO:0000256" key="7">
    <source>
        <dbReference type="ARBA" id="ARBA00023125"/>
    </source>
</evidence>
<comment type="caution">
    <text evidence="12">The sequence shown here is derived from an EMBL/GenBank/DDBJ whole genome shotgun (WGS) entry which is preliminary data.</text>
</comment>
<accession>A0A9P6R4W8</accession>
<name>A0A9P6R4W8_9FUNG</name>
<evidence type="ECO:0000256" key="1">
    <source>
        <dbReference type="ARBA" id="ARBA00004123"/>
    </source>
</evidence>
<dbReference type="PROSITE" id="PS00028">
    <property type="entry name" value="ZINC_FINGER_C2H2_1"/>
    <property type="match status" value="2"/>
</dbReference>
<keyword evidence="13" id="KW-1185">Reference proteome</keyword>
<comment type="subcellular location">
    <subcellularLocation>
        <location evidence="1">Nucleus</location>
    </subcellularLocation>
</comment>
<evidence type="ECO:0000313" key="12">
    <source>
        <dbReference type="EMBL" id="KAG0312775.1"/>
    </source>
</evidence>
<evidence type="ECO:0000256" key="6">
    <source>
        <dbReference type="ARBA" id="ARBA00023015"/>
    </source>
</evidence>
<evidence type="ECO:0000256" key="3">
    <source>
        <dbReference type="ARBA" id="ARBA00022737"/>
    </source>
</evidence>
<evidence type="ECO:0000256" key="10">
    <source>
        <dbReference type="PROSITE-ProRule" id="PRU00042"/>
    </source>
</evidence>
<proteinExistence type="predicted"/>
<dbReference type="GO" id="GO:0000978">
    <property type="term" value="F:RNA polymerase II cis-regulatory region sequence-specific DNA binding"/>
    <property type="evidence" value="ECO:0007669"/>
    <property type="project" value="TreeGrafter"/>
</dbReference>
<reference evidence="12" key="1">
    <citation type="journal article" date="2020" name="Fungal Divers.">
        <title>Resolving the Mortierellaceae phylogeny through synthesis of multi-gene phylogenetics and phylogenomics.</title>
        <authorList>
            <person name="Vandepol N."/>
            <person name="Liber J."/>
            <person name="Desiro A."/>
            <person name="Na H."/>
            <person name="Kennedy M."/>
            <person name="Barry K."/>
            <person name="Grigoriev I.V."/>
            <person name="Miller A.N."/>
            <person name="O'Donnell K."/>
            <person name="Stajich J.E."/>
            <person name="Bonito G."/>
        </authorList>
    </citation>
    <scope>NUCLEOTIDE SEQUENCE</scope>
    <source>
        <strain evidence="12">NVP60</strain>
    </source>
</reference>
<dbReference type="Gene3D" id="3.30.160.60">
    <property type="entry name" value="Classic Zinc Finger"/>
    <property type="match status" value="3"/>
</dbReference>
<organism evidence="12 13">
    <name type="scientific">Linnemannia gamsii</name>
    <dbReference type="NCBI Taxonomy" id="64522"/>
    <lineage>
        <taxon>Eukaryota</taxon>
        <taxon>Fungi</taxon>
        <taxon>Fungi incertae sedis</taxon>
        <taxon>Mucoromycota</taxon>
        <taxon>Mortierellomycotina</taxon>
        <taxon>Mortierellomycetes</taxon>
        <taxon>Mortierellales</taxon>
        <taxon>Mortierellaceae</taxon>
        <taxon>Linnemannia</taxon>
    </lineage>
</organism>
<dbReference type="InterPro" id="IPR036236">
    <property type="entry name" value="Znf_C2H2_sf"/>
</dbReference>
<keyword evidence="8" id="KW-0804">Transcription</keyword>
<keyword evidence="3" id="KW-0677">Repeat</keyword>
<evidence type="ECO:0000259" key="11">
    <source>
        <dbReference type="PROSITE" id="PS50157"/>
    </source>
</evidence>
<dbReference type="InterPro" id="IPR050457">
    <property type="entry name" value="ZnFinger_BTB_dom_contain"/>
</dbReference>
<dbReference type="AlphaFoldDB" id="A0A9P6R4W8"/>
<protein>
    <recommendedName>
        <fullName evidence="11">C2H2-type domain-containing protein</fullName>
    </recommendedName>
</protein>
<feature type="domain" description="C2H2-type" evidence="11">
    <location>
        <begin position="378"/>
        <end position="407"/>
    </location>
</feature>
<dbReference type="GO" id="GO:0008270">
    <property type="term" value="F:zinc ion binding"/>
    <property type="evidence" value="ECO:0007669"/>
    <property type="project" value="UniProtKB-KW"/>
</dbReference>
<evidence type="ECO:0000256" key="2">
    <source>
        <dbReference type="ARBA" id="ARBA00022723"/>
    </source>
</evidence>
<keyword evidence="5" id="KW-0862">Zinc</keyword>
<keyword evidence="9" id="KW-0539">Nucleus</keyword>
<gene>
    <name evidence="12" type="ORF">BGZ97_010865</name>
</gene>
<dbReference type="PANTHER" id="PTHR46105">
    <property type="entry name" value="AGAP004733-PA"/>
    <property type="match status" value="1"/>
</dbReference>
<evidence type="ECO:0000313" key="13">
    <source>
        <dbReference type="Proteomes" id="UP000823405"/>
    </source>
</evidence>
<evidence type="ECO:0000256" key="5">
    <source>
        <dbReference type="ARBA" id="ARBA00022833"/>
    </source>
</evidence>
<feature type="domain" description="C2H2-type" evidence="11">
    <location>
        <begin position="436"/>
        <end position="463"/>
    </location>
</feature>
<keyword evidence="2" id="KW-0479">Metal-binding</keyword>
<sequence length="525" mass="58131">MSNPLMHIHATSTFHEMTPIFTPPSVPSSMVEYTSAMFAENHLSFPAPSIEHTLIAPELRSMSHPHEVGHSLQSYAPAHPATATELDNSHSSLTSPFLDELHIGSPDHDHHQFHNHHHHHHRHSYQPTTAFQDLEEAQHLSLLQDMMHQSASMSSGISEEVFTSAAYALHPTMRRTQSFESFSPVNRRMNMTLSMANAMVGDDLQPEASFVGSSPSMESNPIEGYGADYVSMLHQNAFWMPSTSMAFNGDQFCSIPPKSASSSFTSTFQPLFTPVFSASSSCYSPATSTGSSIDSMSGRTTPATPYTGHNNYKSDYDSDIDDISCNQKHNDNQISNHSRSCSLELSVNACSDTKAQNDAIIITDCKDDDGTGGPKKLFPCPHPDCKATFARSFNLKTHAVMHGIFQPFQCDICKRAFARVHDKDRHMSSHSERKAYHCIVCGGEFARQDAVIRHLRLSAEMNPCASIIKACNVTFREVAAGKIGRQQLGPEEYIKTTYETLGNVIRKSRAGHALERMKVPKPRVM</sequence>
<dbReference type="InterPro" id="IPR013087">
    <property type="entry name" value="Znf_C2H2_type"/>
</dbReference>
<evidence type="ECO:0000256" key="9">
    <source>
        <dbReference type="ARBA" id="ARBA00023242"/>
    </source>
</evidence>
<keyword evidence="7" id="KW-0238">DNA-binding</keyword>
<dbReference type="GO" id="GO:0000981">
    <property type="term" value="F:DNA-binding transcription factor activity, RNA polymerase II-specific"/>
    <property type="evidence" value="ECO:0007669"/>
    <property type="project" value="TreeGrafter"/>
</dbReference>
<dbReference type="SMART" id="SM00355">
    <property type="entry name" value="ZnF_C2H2"/>
    <property type="match status" value="3"/>
</dbReference>
<evidence type="ECO:0000256" key="8">
    <source>
        <dbReference type="ARBA" id="ARBA00023163"/>
    </source>
</evidence>
<dbReference type="GO" id="GO:0005634">
    <property type="term" value="C:nucleus"/>
    <property type="evidence" value="ECO:0007669"/>
    <property type="project" value="UniProtKB-SubCell"/>
</dbReference>
<dbReference type="Proteomes" id="UP000823405">
    <property type="component" value="Unassembled WGS sequence"/>
</dbReference>
<feature type="domain" description="C2H2-type" evidence="11">
    <location>
        <begin position="408"/>
        <end position="435"/>
    </location>
</feature>
<dbReference type="SUPFAM" id="SSF57667">
    <property type="entry name" value="beta-beta-alpha zinc fingers"/>
    <property type="match status" value="2"/>
</dbReference>
<keyword evidence="6" id="KW-0805">Transcription regulation</keyword>
<keyword evidence="4 10" id="KW-0863">Zinc-finger</keyword>
<dbReference type="PANTHER" id="PTHR46105:SF5">
    <property type="entry name" value="ZINC FINGER AND BTB DOMAIN-CONTAINING PROTEIN 44 ISOFORM X1"/>
    <property type="match status" value="1"/>
</dbReference>
<dbReference type="EMBL" id="JAAAIN010000583">
    <property type="protein sequence ID" value="KAG0312775.1"/>
    <property type="molecule type" value="Genomic_DNA"/>
</dbReference>
<dbReference type="PROSITE" id="PS50157">
    <property type="entry name" value="ZINC_FINGER_C2H2_2"/>
    <property type="match status" value="3"/>
</dbReference>
<dbReference type="OrthoDB" id="8922241at2759"/>